<dbReference type="EMBL" id="CADCVT010000319">
    <property type="protein sequence ID" value="CAA9521047.1"/>
    <property type="molecule type" value="Genomic_DNA"/>
</dbReference>
<dbReference type="Pfam" id="PF20660">
    <property type="entry name" value="DUF6812"/>
    <property type="match status" value="1"/>
</dbReference>
<gene>
    <name evidence="1" type="ORF">AVDCRST_MAG85-2898</name>
</gene>
<sequence>MQHQRREHVELETPRHRISGYVTLAQNGFRSRISDMLNASEREFISLTDATISPLDGEGSPVERPFVAVSRAHIVFVTPLGDVDELAA</sequence>
<reference evidence="1" key="1">
    <citation type="submission" date="2020-02" db="EMBL/GenBank/DDBJ databases">
        <authorList>
            <person name="Meier V. D."/>
        </authorList>
    </citation>
    <scope>NUCLEOTIDE SEQUENCE</scope>
    <source>
        <strain evidence="1">AVDCRST_MAG85</strain>
    </source>
</reference>
<accession>A0A6J4TE70</accession>
<dbReference type="AlphaFoldDB" id="A0A6J4TE70"/>
<evidence type="ECO:0000313" key="1">
    <source>
        <dbReference type="EMBL" id="CAA9521047.1"/>
    </source>
</evidence>
<dbReference type="InterPro" id="IPR049210">
    <property type="entry name" value="DUF6812"/>
</dbReference>
<name>A0A6J4TE70_9ACTN</name>
<proteinExistence type="predicted"/>
<protein>
    <submittedName>
        <fullName evidence="1">Uncharacterized protein</fullName>
    </submittedName>
</protein>
<organism evidence="1">
    <name type="scientific">uncultured Solirubrobacteraceae bacterium</name>
    <dbReference type="NCBI Taxonomy" id="1162706"/>
    <lineage>
        <taxon>Bacteria</taxon>
        <taxon>Bacillati</taxon>
        <taxon>Actinomycetota</taxon>
        <taxon>Thermoleophilia</taxon>
        <taxon>Solirubrobacterales</taxon>
        <taxon>Solirubrobacteraceae</taxon>
        <taxon>environmental samples</taxon>
    </lineage>
</organism>